<evidence type="ECO:0008006" key="5">
    <source>
        <dbReference type="Google" id="ProtNLM"/>
    </source>
</evidence>
<dbReference type="PANTHER" id="PTHR10366">
    <property type="entry name" value="NAD DEPENDENT EPIMERASE/DEHYDRATASE"/>
    <property type="match status" value="1"/>
</dbReference>
<organism evidence="3 4">
    <name type="scientific">Lithospermum erythrorhizon</name>
    <name type="common">Purple gromwell</name>
    <name type="synonym">Lithospermum officinale var. erythrorhizon</name>
    <dbReference type="NCBI Taxonomy" id="34254"/>
    <lineage>
        <taxon>Eukaryota</taxon>
        <taxon>Viridiplantae</taxon>
        <taxon>Streptophyta</taxon>
        <taxon>Embryophyta</taxon>
        <taxon>Tracheophyta</taxon>
        <taxon>Spermatophyta</taxon>
        <taxon>Magnoliopsida</taxon>
        <taxon>eudicotyledons</taxon>
        <taxon>Gunneridae</taxon>
        <taxon>Pentapetalae</taxon>
        <taxon>asterids</taxon>
        <taxon>lamiids</taxon>
        <taxon>Boraginales</taxon>
        <taxon>Boraginaceae</taxon>
        <taxon>Boraginoideae</taxon>
        <taxon>Lithospermeae</taxon>
        <taxon>Lithospermum</taxon>
    </lineage>
</organism>
<dbReference type="InterPro" id="IPR050425">
    <property type="entry name" value="NAD(P)_dehydrat-like"/>
</dbReference>
<evidence type="ECO:0000313" key="3">
    <source>
        <dbReference type="EMBL" id="GAA0147604.1"/>
    </source>
</evidence>
<name>A0AAV3P7X7_LITER</name>
<evidence type="ECO:0000313" key="4">
    <source>
        <dbReference type="Proteomes" id="UP001454036"/>
    </source>
</evidence>
<keyword evidence="4" id="KW-1185">Reference proteome</keyword>
<reference evidence="3 4" key="1">
    <citation type="submission" date="2024-01" db="EMBL/GenBank/DDBJ databases">
        <title>The complete chloroplast genome sequence of Lithospermum erythrorhizon: insights into the phylogenetic relationship among Boraginaceae species and the maternal lineages of purple gromwells.</title>
        <authorList>
            <person name="Okada T."/>
            <person name="Watanabe K."/>
        </authorList>
    </citation>
    <scope>NUCLEOTIDE SEQUENCE [LARGE SCALE GENOMIC DNA]</scope>
</reference>
<keyword evidence="1" id="KW-0521">NADP</keyword>
<evidence type="ECO:0000256" key="2">
    <source>
        <dbReference type="ARBA" id="ARBA00023002"/>
    </source>
</evidence>
<dbReference type="GO" id="GO:0016616">
    <property type="term" value="F:oxidoreductase activity, acting on the CH-OH group of donors, NAD or NADP as acceptor"/>
    <property type="evidence" value="ECO:0007669"/>
    <property type="project" value="TreeGrafter"/>
</dbReference>
<proteinExistence type="predicted"/>
<sequence length="94" mass="10201">MGDENKQKSVCVTGAGGFVASWLIKLLLSRGFQVHRAVRDPVAEMEAFEYAKKTCLDVVTVCPALVLGPMLQHTTNFSSLVLTSDQTLVPFGDD</sequence>
<evidence type="ECO:0000256" key="1">
    <source>
        <dbReference type="ARBA" id="ARBA00022857"/>
    </source>
</evidence>
<dbReference type="AlphaFoldDB" id="A0AAV3P7X7"/>
<dbReference type="SUPFAM" id="SSF51735">
    <property type="entry name" value="NAD(P)-binding Rossmann-fold domains"/>
    <property type="match status" value="1"/>
</dbReference>
<dbReference type="PANTHER" id="PTHR10366:SF831">
    <property type="entry name" value="NAD-DEPENDENT EPIMERASE_DEHYDRATASE DOMAIN-CONTAINING PROTEIN"/>
    <property type="match status" value="1"/>
</dbReference>
<keyword evidence="2" id="KW-0560">Oxidoreductase</keyword>
<accession>A0AAV3P7X7</accession>
<comment type="caution">
    <text evidence="3">The sequence shown here is derived from an EMBL/GenBank/DDBJ whole genome shotgun (WGS) entry which is preliminary data.</text>
</comment>
<dbReference type="Gene3D" id="3.40.50.720">
    <property type="entry name" value="NAD(P)-binding Rossmann-like Domain"/>
    <property type="match status" value="2"/>
</dbReference>
<protein>
    <recommendedName>
        <fullName evidence="5">NAD-dependent epimerase/dehydratase domain-containing protein</fullName>
    </recommendedName>
</protein>
<dbReference type="EMBL" id="BAABME010016825">
    <property type="protein sequence ID" value="GAA0147604.1"/>
    <property type="molecule type" value="Genomic_DNA"/>
</dbReference>
<dbReference type="Proteomes" id="UP001454036">
    <property type="component" value="Unassembled WGS sequence"/>
</dbReference>
<dbReference type="InterPro" id="IPR036291">
    <property type="entry name" value="NAD(P)-bd_dom_sf"/>
</dbReference>
<gene>
    <name evidence="3" type="ORF">LIER_36549</name>
</gene>